<dbReference type="GO" id="GO:0016740">
    <property type="term" value="F:transferase activity"/>
    <property type="evidence" value="ECO:0007669"/>
    <property type="project" value="UniProtKB-KW"/>
</dbReference>
<dbReference type="InterPro" id="IPR052018">
    <property type="entry name" value="PHP_domain"/>
</dbReference>
<dbReference type="GO" id="GO:0035312">
    <property type="term" value="F:5'-3' DNA exonuclease activity"/>
    <property type="evidence" value="ECO:0007669"/>
    <property type="project" value="TreeGrafter"/>
</dbReference>
<reference evidence="1 2" key="1">
    <citation type="journal article" date="2015" name="PeerJ">
        <title>First genomic representation of candidate bacterial phylum KSB3 points to enhanced environmental sensing as a trigger of wastewater bulking.</title>
        <authorList>
            <person name="Sekiguchi Y."/>
            <person name="Ohashi A."/>
            <person name="Parks D.H."/>
            <person name="Yamauchi T."/>
            <person name="Tyson G.W."/>
            <person name="Hugenholtz P."/>
        </authorList>
    </citation>
    <scope>NUCLEOTIDE SEQUENCE [LARGE SCALE GENOMIC DNA]</scope>
</reference>
<dbReference type="InterPro" id="IPR016195">
    <property type="entry name" value="Pol/histidinol_Pase-like"/>
</dbReference>
<dbReference type="PANTHER" id="PTHR42924">
    <property type="entry name" value="EXONUCLEASE"/>
    <property type="match status" value="1"/>
</dbReference>
<keyword evidence="1" id="KW-0808">Transferase</keyword>
<accession>A0A0S6VSK7</accession>
<dbReference type="CDD" id="cd07432">
    <property type="entry name" value="PHP_HisPPase"/>
    <property type="match status" value="1"/>
</dbReference>
<dbReference type="SUPFAM" id="SSF53756">
    <property type="entry name" value="UDP-Glycosyltransferase/glycogen phosphorylase"/>
    <property type="match status" value="1"/>
</dbReference>
<dbReference type="Gene3D" id="3.40.50.2000">
    <property type="entry name" value="Glycogen Phosphorylase B"/>
    <property type="match status" value="1"/>
</dbReference>
<dbReference type="Gene3D" id="3.20.20.140">
    <property type="entry name" value="Metal-dependent hydrolases"/>
    <property type="match status" value="1"/>
</dbReference>
<dbReference type="SUPFAM" id="SSF89550">
    <property type="entry name" value="PHP domain-like"/>
    <property type="match status" value="1"/>
</dbReference>
<dbReference type="PANTHER" id="PTHR42924:SF3">
    <property type="entry name" value="POLYMERASE_HISTIDINOL PHOSPHATASE N-TERMINAL DOMAIN-CONTAINING PROTEIN"/>
    <property type="match status" value="1"/>
</dbReference>
<dbReference type="EMBL" id="DF820455">
    <property type="protein sequence ID" value="GAK48868.1"/>
    <property type="molecule type" value="Genomic_DNA"/>
</dbReference>
<dbReference type="HOGENOM" id="CLU_018859_0_0_0"/>
<dbReference type="Proteomes" id="UP000030700">
    <property type="component" value="Unassembled WGS sequence"/>
</dbReference>
<evidence type="ECO:0000313" key="1">
    <source>
        <dbReference type="EMBL" id="GAK48868.1"/>
    </source>
</evidence>
<dbReference type="AlphaFoldDB" id="A0A0S6VSK7"/>
<sequence length="660" mass="74475">MALVDLHVHSKYSKHPAQWFLQRIGTRESYTEIEDLYQIAKNRGMTFVTLCDHNTIDGALKLVEHSPLDTFVSVEATAYFPKNGCKIHVLVYGLNEQQFHMVDRLRTDIYQLRDYLRQENLAHSVAHATYNVNGRLTFDIIEKLILLFDVFEEINGGRNPKNNLIWGQSLLNLSANDIDRLYDKHRIEPFSDTPWLKGLTGGSDDHAGLFIAQTFTEADAATPAEFIEQIKRKQTIGGGKSSNFKSLAFAIYKIACDFSQSGSGKKQTGPMALVNSLLFENKKPGLRNRLMMEGMKFRAGKEDKDRIMLQFLEGVFSDFVKPGDLSIDEKIERMYENIAAMTDNFFSMIFESLERNFKQGDLSGLVKNASAALPAIFFSMPFFSTVKHLAHDRDIINRLRAEYIEKYQRADSKILWFSDTAKESNNAADAVRSAARAAHLEERAIQFVLSESQVAATPDLPPNVLTLPEIYTYTPDNQSDYALAIPSMLRSLETVYQQNPDVIVISTPGPLGVVGILAAKLLGIPCYGILHDDYAEAIRRKSSDELLFDPVDNVIRWVYSFVTTLYVPSFDMLEVLEKRGYETHTMQLLPTPSSESEDAETAILETPYYVPESDAPLQWAEIFMALFGPKVGVSAALPHIRMTPAPFDRLEDERKVVGIQ</sequence>
<dbReference type="GO" id="GO:0004534">
    <property type="term" value="F:5'-3' RNA exonuclease activity"/>
    <property type="evidence" value="ECO:0007669"/>
    <property type="project" value="TreeGrafter"/>
</dbReference>
<organism evidence="1 2">
    <name type="scientific">Candidatus Moduliflexus flocculans</name>
    <dbReference type="NCBI Taxonomy" id="1499966"/>
    <lineage>
        <taxon>Bacteria</taxon>
        <taxon>Candidatus Moduliflexota</taxon>
        <taxon>Candidatus Moduliflexia</taxon>
        <taxon>Candidatus Moduliflexales</taxon>
        <taxon>Candidatus Moduliflexaceae</taxon>
    </lineage>
</organism>
<name>A0A0S6VSK7_9BACT</name>
<protein>
    <submittedName>
        <fullName evidence="1">Putative glycosyl transferase, group 1 family protein</fullName>
    </submittedName>
</protein>
<dbReference type="STRING" id="1499966.U14_00079"/>
<evidence type="ECO:0000313" key="2">
    <source>
        <dbReference type="Proteomes" id="UP000030700"/>
    </source>
</evidence>
<gene>
    <name evidence="1" type="ORF">U14_00079</name>
</gene>
<keyword evidence="2" id="KW-1185">Reference proteome</keyword>
<proteinExistence type="predicted"/>